<dbReference type="PANTHER" id="PTHR30469:SF18">
    <property type="entry name" value="RESISTANCE-NODULATION-CELL DIVISION (RND) EFFLUX MEMBRANE FUSION PROTEIN-RELATED"/>
    <property type="match status" value="1"/>
</dbReference>
<organism evidence="5 6">
    <name type="scientific">Halomonas alimentaria</name>
    <dbReference type="NCBI Taxonomy" id="147248"/>
    <lineage>
        <taxon>Bacteria</taxon>
        <taxon>Pseudomonadati</taxon>
        <taxon>Pseudomonadota</taxon>
        <taxon>Gammaproteobacteria</taxon>
        <taxon>Oceanospirillales</taxon>
        <taxon>Halomonadaceae</taxon>
        <taxon>Halomonas</taxon>
    </lineage>
</organism>
<dbReference type="Gene3D" id="1.10.287.470">
    <property type="entry name" value="Helix hairpin bin"/>
    <property type="match status" value="1"/>
</dbReference>
<dbReference type="Gene3D" id="2.40.420.20">
    <property type="match status" value="1"/>
</dbReference>
<dbReference type="GO" id="GO:1990281">
    <property type="term" value="C:efflux pump complex"/>
    <property type="evidence" value="ECO:0007669"/>
    <property type="project" value="TreeGrafter"/>
</dbReference>
<reference evidence="5 6" key="1">
    <citation type="submission" date="2019-12" db="EMBL/GenBank/DDBJ databases">
        <title>Draft genome sequencing of Halomonas alimentaria DSM 15356.</title>
        <authorList>
            <person name="Pandiyan K."/>
            <person name="Kushwaha P."/>
            <person name="Gowdham M."/>
            <person name="Chakdar H."/>
            <person name="Singh A."/>
            <person name="Kumar M."/>
            <person name="Saxena A.K."/>
        </authorList>
    </citation>
    <scope>NUCLEOTIDE SEQUENCE [LARGE SCALE GENOMIC DNA]</scope>
    <source>
        <strain evidence="5 6">DSM 15356</strain>
    </source>
</reference>
<evidence type="ECO:0000259" key="4">
    <source>
        <dbReference type="Pfam" id="PF25917"/>
    </source>
</evidence>
<dbReference type="RefSeq" id="WP_161432850.1">
    <property type="nucleotide sequence ID" value="NZ_WUTT01000001.1"/>
</dbReference>
<dbReference type="OrthoDB" id="1185083at2"/>
<dbReference type="InterPro" id="IPR058624">
    <property type="entry name" value="MdtA-like_HH"/>
</dbReference>
<evidence type="ECO:0000313" key="6">
    <source>
        <dbReference type="Proteomes" id="UP000487929"/>
    </source>
</evidence>
<evidence type="ECO:0000256" key="1">
    <source>
        <dbReference type="ARBA" id="ARBA00009477"/>
    </source>
</evidence>
<dbReference type="PROSITE" id="PS51257">
    <property type="entry name" value="PROKAR_LIPOPROTEIN"/>
    <property type="match status" value="1"/>
</dbReference>
<dbReference type="SUPFAM" id="SSF111369">
    <property type="entry name" value="HlyD-like secretion proteins"/>
    <property type="match status" value="1"/>
</dbReference>
<dbReference type="Proteomes" id="UP000487929">
    <property type="component" value="Unassembled WGS sequence"/>
</dbReference>
<comment type="caution">
    <text evidence="5">The sequence shown here is derived from an EMBL/GenBank/DDBJ whole genome shotgun (WGS) entry which is preliminary data.</text>
</comment>
<proteinExistence type="inferred from homology"/>
<dbReference type="NCBIfam" id="TIGR01730">
    <property type="entry name" value="RND_mfp"/>
    <property type="match status" value="1"/>
</dbReference>
<dbReference type="InterPro" id="IPR058625">
    <property type="entry name" value="MdtA-like_BSH"/>
</dbReference>
<dbReference type="AlphaFoldDB" id="A0A7X4W9W1"/>
<dbReference type="InterPro" id="IPR006143">
    <property type="entry name" value="RND_pump_MFP"/>
</dbReference>
<feature type="domain" description="Multidrug resistance protein MdtA-like barrel-sandwich hybrid" evidence="4">
    <location>
        <begin position="75"/>
        <end position="203"/>
    </location>
</feature>
<gene>
    <name evidence="5" type="ORF">GRB96_14895</name>
</gene>
<keyword evidence="2" id="KW-0175">Coiled coil</keyword>
<protein>
    <submittedName>
        <fullName evidence="5">Efflux RND transporter periplasmic adaptor subunit</fullName>
    </submittedName>
</protein>
<accession>A0A7X4W9W1</accession>
<name>A0A7X4W9W1_9GAMM</name>
<keyword evidence="6" id="KW-1185">Reference proteome</keyword>
<evidence type="ECO:0000313" key="5">
    <source>
        <dbReference type="EMBL" id="NAW35696.1"/>
    </source>
</evidence>
<dbReference type="Pfam" id="PF25876">
    <property type="entry name" value="HH_MFP_RND"/>
    <property type="match status" value="1"/>
</dbReference>
<dbReference type="PANTHER" id="PTHR30469">
    <property type="entry name" value="MULTIDRUG RESISTANCE PROTEIN MDTA"/>
    <property type="match status" value="1"/>
</dbReference>
<feature type="domain" description="Multidrug resistance protein MdtA-like alpha-helical hairpin" evidence="3">
    <location>
        <begin position="109"/>
        <end position="177"/>
    </location>
</feature>
<dbReference type="Gene3D" id="2.40.30.170">
    <property type="match status" value="1"/>
</dbReference>
<dbReference type="GO" id="GO:0015562">
    <property type="term" value="F:efflux transmembrane transporter activity"/>
    <property type="evidence" value="ECO:0007669"/>
    <property type="project" value="TreeGrafter"/>
</dbReference>
<comment type="similarity">
    <text evidence="1">Belongs to the membrane fusion protein (MFP) (TC 8.A.1) family.</text>
</comment>
<dbReference type="Pfam" id="PF25917">
    <property type="entry name" value="BSH_RND"/>
    <property type="match status" value="1"/>
</dbReference>
<evidence type="ECO:0000259" key="3">
    <source>
        <dbReference type="Pfam" id="PF25876"/>
    </source>
</evidence>
<sequence>MQTPFRSLLILLLTLVTPMLLTLSLLAGCQDQAPESSMADSPRWVKTATLAASSAHTLSLTGVLRARYETPLAFRVSGQIATRHVDAGQRVRQGEVLFTLDPSDLEEALAAARAELAAAEAALDVAEADLSRDRQLLEKGYLSRQAFERAELGVRESRTRREAASARVTQARNALDHASLRADADGVLIDVSGEPGQVVGVGQAVARLAQEGPREVEVNFPARSRPPQTGELLAGEKRITLIRREVAGAADPASRTWRARYRLETPLEERSLGDVVQTRFTLADAAAQARFQVPVAALDERGEGPRLWRIVEGEARPLPVTLEEVGRDHAWVSGDGLEAGQAVISLGTHLLIEGMAVRPLSEKETP</sequence>
<dbReference type="Gene3D" id="2.40.50.100">
    <property type="match status" value="1"/>
</dbReference>
<feature type="coiled-coil region" evidence="2">
    <location>
        <begin position="109"/>
        <end position="136"/>
    </location>
</feature>
<dbReference type="EMBL" id="WUTT01000001">
    <property type="protein sequence ID" value="NAW35696.1"/>
    <property type="molecule type" value="Genomic_DNA"/>
</dbReference>
<evidence type="ECO:0000256" key="2">
    <source>
        <dbReference type="SAM" id="Coils"/>
    </source>
</evidence>